<keyword evidence="9 10" id="KW-0807">Transducer</keyword>
<dbReference type="PANTHER" id="PTHR21137:SF35">
    <property type="entry name" value="ODORANT RECEPTOR 19A-RELATED"/>
    <property type="match status" value="1"/>
</dbReference>
<dbReference type="PANTHER" id="PTHR21137">
    <property type="entry name" value="ODORANT RECEPTOR"/>
    <property type="match status" value="1"/>
</dbReference>
<dbReference type="AlphaFoldDB" id="A0AA38HWM7"/>
<evidence type="ECO:0000256" key="2">
    <source>
        <dbReference type="ARBA" id="ARBA00022475"/>
    </source>
</evidence>
<proteinExistence type="inferred from homology"/>
<evidence type="ECO:0000313" key="12">
    <source>
        <dbReference type="Proteomes" id="UP001168821"/>
    </source>
</evidence>
<dbReference type="Pfam" id="PF02949">
    <property type="entry name" value="7tm_6"/>
    <property type="match status" value="1"/>
</dbReference>
<dbReference type="GO" id="GO:0005886">
    <property type="term" value="C:plasma membrane"/>
    <property type="evidence" value="ECO:0007669"/>
    <property type="project" value="UniProtKB-SubCell"/>
</dbReference>
<evidence type="ECO:0000256" key="8">
    <source>
        <dbReference type="ARBA" id="ARBA00023170"/>
    </source>
</evidence>
<name>A0AA38HWM7_9CUCU</name>
<keyword evidence="4 10" id="KW-0812">Transmembrane</keyword>
<dbReference type="GO" id="GO:0007165">
    <property type="term" value="P:signal transduction"/>
    <property type="evidence" value="ECO:0007669"/>
    <property type="project" value="UniProtKB-KW"/>
</dbReference>
<comment type="subcellular location">
    <subcellularLocation>
        <location evidence="1 10">Cell membrane</location>
        <topology evidence="1 10">Multi-pass membrane protein</topology>
    </subcellularLocation>
</comment>
<evidence type="ECO:0000256" key="3">
    <source>
        <dbReference type="ARBA" id="ARBA00022606"/>
    </source>
</evidence>
<evidence type="ECO:0000313" key="11">
    <source>
        <dbReference type="EMBL" id="KAJ3644246.1"/>
    </source>
</evidence>
<sequence>MMPVNEGIAICQTSRKIFRYSLVWPLEGNELSPGINDRIRVIIFFIINGIIIFSLSTHAYLLLKHPEFAITEELAEVIALTGCTYMVYVFVENQKNIAFLMRDLSDFEIFGVPSNFEKRNKKLNLVVKLFFCYTVGAVIFYNFLKLSEKSECKRISSERGMKENHCGLIGPFWIPFNIDYFPVFQLFSLFGIFFSHLLIKMCLHISLNAFEIAHHIILRIQHLKVMIEECFDNKSYTVSQRNLERCISYHIQILEFASRLDNAFFQCMFSHFLLTGTIFACLEKQILDKINILGAVFHILGWIMALFVACIGGQDFLNASEIIPNAIWNSKWYQTDIRLKKYAVFMLMRSQRALRIRAGPFGVLSFPLFLAVLKTSYSIFCMLSS</sequence>
<accession>A0AA38HWM7</accession>
<feature type="transmembrane region" description="Helical" evidence="10">
    <location>
        <begin position="41"/>
        <end position="62"/>
    </location>
</feature>
<keyword evidence="5 10" id="KW-0552">Olfaction</keyword>
<feature type="transmembrane region" description="Helical" evidence="10">
    <location>
        <begin position="358"/>
        <end position="380"/>
    </location>
</feature>
<dbReference type="InterPro" id="IPR004117">
    <property type="entry name" value="7tm6_olfct_rcpt"/>
</dbReference>
<dbReference type="GO" id="GO:0004984">
    <property type="term" value="F:olfactory receptor activity"/>
    <property type="evidence" value="ECO:0007669"/>
    <property type="project" value="InterPro"/>
</dbReference>
<keyword evidence="7 10" id="KW-0472">Membrane</keyword>
<gene>
    <name evidence="11" type="ORF">Zmor_026914</name>
</gene>
<feature type="transmembrane region" description="Helical" evidence="10">
    <location>
        <begin position="74"/>
        <end position="91"/>
    </location>
</feature>
<comment type="similarity">
    <text evidence="10">Belongs to the insect chemoreceptor superfamily. Heteromeric odorant receptor channel (TC 1.A.69) family.</text>
</comment>
<keyword evidence="12" id="KW-1185">Reference proteome</keyword>
<feature type="transmembrane region" description="Helical" evidence="10">
    <location>
        <begin position="263"/>
        <end position="280"/>
    </location>
</feature>
<keyword evidence="3 10" id="KW-0716">Sensory transduction</keyword>
<reference evidence="11" key="1">
    <citation type="journal article" date="2023" name="G3 (Bethesda)">
        <title>Whole genome assemblies of Zophobas morio and Tenebrio molitor.</title>
        <authorList>
            <person name="Kaur S."/>
            <person name="Stinson S.A."/>
            <person name="diCenzo G.C."/>
        </authorList>
    </citation>
    <scope>NUCLEOTIDE SEQUENCE</scope>
    <source>
        <strain evidence="11">QUZm001</strain>
    </source>
</reference>
<evidence type="ECO:0000256" key="1">
    <source>
        <dbReference type="ARBA" id="ARBA00004651"/>
    </source>
</evidence>
<keyword evidence="6 10" id="KW-1133">Transmembrane helix</keyword>
<dbReference type="GO" id="GO:0005549">
    <property type="term" value="F:odorant binding"/>
    <property type="evidence" value="ECO:0007669"/>
    <property type="project" value="InterPro"/>
</dbReference>
<feature type="transmembrane region" description="Helical" evidence="10">
    <location>
        <begin position="292"/>
        <end position="312"/>
    </location>
</feature>
<evidence type="ECO:0000256" key="6">
    <source>
        <dbReference type="ARBA" id="ARBA00022989"/>
    </source>
</evidence>
<feature type="transmembrane region" description="Helical" evidence="10">
    <location>
        <begin position="125"/>
        <end position="144"/>
    </location>
</feature>
<evidence type="ECO:0000256" key="7">
    <source>
        <dbReference type="ARBA" id="ARBA00023136"/>
    </source>
</evidence>
<evidence type="ECO:0000256" key="10">
    <source>
        <dbReference type="RuleBase" id="RU351113"/>
    </source>
</evidence>
<dbReference type="Proteomes" id="UP001168821">
    <property type="component" value="Unassembled WGS sequence"/>
</dbReference>
<keyword evidence="2" id="KW-1003">Cell membrane</keyword>
<feature type="transmembrane region" description="Helical" evidence="10">
    <location>
        <begin position="180"/>
        <end position="199"/>
    </location>
</feature>
<keyword evidence="8 10" id="KW-0675">Receptor</keyword>
<evidence type="ECO:0000256" key="5">
    <source>
        <dbReference type="ARBA" id="ARBA00022725"/>
    </source>
</evidence>
<dbReference type="EMBL" id="JALNTZ010000008">
    <property type="protein sequence ID" value="KAJ3644246.1"/>
    <property type="molecule type" value="Genomic_DNA"/>
</dbReference>
<protein>
    <recommendedName>
        <fullName evidence="10">Odorant receptor</fullName>
    </recommendedName>
</protein>
<organism evidence="11 12">
    <name type="scientific">Zophobas morio</name>
    <dbReference type="NCBI Taxonomy" id="2755281"/>
    <lineage>
        <taxon>Eukaryota</taxon>
        <taxon>Metazoa</taxon>
        <taxon>Ecdysozoa</taxon>
        <taxon>Arthropoda</taxon>
        <taxon>Hexapoda</taxon>
        <taxon>Insecta</taxon>
        <taxon>Pterygota</taxon>
        <taxon>Neoptera</taxon>
        <taxon>Endopterygota</taxon>
        <taxon>Coleoptera</taxon>
        <taxon>Polyphaga</taxon>
        <taxon>Cucujiformia</taxon>
        <taxon>Tenebrionidae</taxon>
        <taxon>Zophobas</taxon>
    </lineage>
</organism>
<comment type="caution">
    <text evidence="11">The sequence shown here is derived from an EMBL/GenBank/DDBJ whole genome shotgun (WGS) entry which is preliminary data.</text>
</comment>
<evidence type="ECO:0000256" key="4">
    <source>
        <dbReference type="ARBA" id="ARBA00022692"/>
    </source>
</evidence>
<evidence type="ECO:0000256" key="9">
    <source>
        <dbReference type="ARBA" id="ARBA00023224"/>
    </source>
</evidence>